<accession>A0ABQ5ZCT1</accession>
<feature type="region of interest" description="Disordered" evidence="1">
    <location>
        <begin position="1"/>
        <end position="50"/>
    </location>
</feature>
<evidence type="ECO:0000313" key="3">
    <source>
        <dbReference type="Proteomes" id="UP001156702"/>
    </source>
</evidence>
<evidence type="ECO:0000256" key="1">
    <source>
        <dbReference type="SAM" id="MobiDB-lite"/>
    </source>
</evidence>
<evidence type="ECO:0000313" key="2">
    <source>
        <dbReference type="EMBL" id="GLR49366.1"/>
    </source>
</evidence>
<feature type="region of interest" description="Disordered" evidence="1">
    <location>
        <begin position="59"/>
        <end position="78"/>
    </location>
</feature>
<proteinExistence type="predicted"/>
<dbReference type="Proteomes" id="UP001156702">
    <property type="component" value="Unassembled WGS sequence"/>
</dbReference>
<sequence length="99" mass="10508">MPDERLRVADRGNEAEPAGARREGRTAAPQVLSTAYMGRRPPDYQSSIRDGGAAHWRGRLLSAGPAGNGNTEGPIPFSSTCEKVGARMIFRLANPSGAD</sequence>
<organism evidence="2 3">
    <name type="scientific">Shinella yambaruensis</name>
    <dbReference type="NCBI Taxonomy" id="415996"/>
    <lineage>
        <taxon>Bacteria</taxon>
        <taxon>Pseudomonadati</taxon>
        <taxon>Pseudomonadota</taxon>
        <taxon>Alphaproteobacteria</taxon>
        <taxon>Hyphomicrobiales</taxon>
        <taxon>Rhizobiaceae</taxon>
        <taxon>Shinella</taxon>
    </lineage>
</organism>
<keyword evidence="3" id="KW-1185">Reference proteome</keyword>
<reference evidence="3" key="1">
    <citation type="journal article" date="2019" name="Int. J. Syst. Evol. Microbiol.">
        <title>The Global Catalogue of Microorganisms (GCM) 10K type strain sequencing project: providing services to taxonomists for standard genome sequencing and annotation.</title>
        <authorList>
            <consortium name="The Broad Institute Genomics Platform"/>
            <consortium name="The Broad Institute Genome Sequencing Center for Infectious Disease"/>
            <person name="Wu L."/>
            <person name="Ma J."/>
        </authorList>
    </citation>
    <scope>NUCLEOTIDE SEQUENCE [LARGE SCALE GENOMIC DNA]</scope>
    <source>
        <strain evidence="3">NBRC 102122</strain>
    </source>
</reference>
<gene>
    <name evidence="2" type="ORF">GCM10007923_05710</name>
</gene>
<name>A0ABQ5ZCT1_9HYPH</name>
<protein>
    <submittedName>
        <fullName evidence="2">Uncharacterized protein</fullName>
    </submittedName>
</protein>
<feature type="compositionally biased region" description="Basic and acidic residues" evidence="1">
    <location>
        <begin position="1"/>
        <end position="25"/>
    </location>
</feature>
<dbReference type="EMBL" id="BSOP01000005">
    <property type="protein sequence ID" value="GLR49366.1"/>
    <property type="molecule type" value="Genomic_DNA"/>
</dbReference>
<comment type="caution">
    <text evidence="2">The sequence shown here is derived from an EMBL/GenBank/DDBJ whole genome shotgun (WGS) entry which is preliminary data.</text>
</comment>